<dbReference type="Proteomes" id="UP000321181">
    <property type="component" value="Unassembled WGS sequence"/>
</dbReference>
<dbReference type="Pfam" id="PF22772">
    <property type="entry name" value="WsaF_C"/>
    <property type="match status" value="1"/>
</dbReference>
<dbReference type="EMBL" id="BJYY01000007">
    <property type="protein sequence ID" value="GEO33325.1"/>
    <property type="molecule type" value="Genomic_DNA"/>
</dbReference>
<dbReference type="InterPro" id="IPR048510">
    <property type="entry name" value="WsaF_N"/>
</dbReference>
<feature type="domain" description="WsaF C-terminal" evidence="2">
    <location>
        <begin position="223"/>
        <end position="343"/>
    </location>
</feature>
<name>A0A512DA45_9CELL</name>
<protein>
    <submittedName>
        <fullName evidence="3">Glycosyl transferase family 1</fullName>
    </submittedName>
</protein>
<proteinExistence type="predicted"/>
<dbReference type="Pfam" id="PF21374">
    <property type="entry name" value="WsaF_N"/>
    <property type="match status" value="1"/>
</dbReference>
<reference evidence="3 4" key="1">
    <citation type="submission" date="2019-07" db="EMBL/GenBank/DDBJ databases">
        <title>Whole genome shotgun sequence of Cellulomonas aerilata NBRC 106308.</title>
        <authorList>
            <person name="Hosoyama A."/>
            <person name="Uohara A."/>
            <person name="Ohji S."/>
            <person name="Ichikawa N."/>
        </authorList>
    </citation>
    <scope>NUCLEOTIDE SEQUENCE [LARGE SCALE GENOMIC DNA]</scope>
    <source>
        <strain evidence="3 4">NBRC 106308</strain>
    </source>
</reference>
<evidence type="ECO:0000259" key="2">
    <source>
        <dbReference type="Pfam" id="PF22772"/>
    </source>
</evidence>
<sequence length="397" mass="43339">MGPYETAQRVAARLYHRTGAASLDFPLLPQDVADSGELRLAQTAAAPPPGRPLTIGWLTVPPGPRSGGHTTMFRMVQALEEAGHRCVLYLYDRHGGDVRHRADVIRQGWPQIHADVRDVADGISGVDACIATSWQSAHVLARRGTAPMRRLYFVQDFEPFFYPRGSQYALAEDSYRFGFRLVALGEMVAEHLRGVVDVDVDVVPFGCDTDVYRPLGTEERHGVVLYAKPDVGRRGYDLARLALERFHRRHPDQPIHVYGDRVRDLSVPVIHHGGLTPAELNALYNRTVAGLAMSFTNISLVAEEMLAAGTVPVVNDSPDARADLPNPYALWAVPTPGAVADALSTAVRHPEPVAHAAQVAASVRGRSWRGAQDELVRLVEGHVHGVGASQPGRQVAR</sequence>
<evidence type="ECO:0000259" key="1">
    <source>
        <dbReference type="Pfam" id="PF21374"/>
    </source>
</evidence>
<dbReference type="SUPFAM" id="SSF53756">
    <property type="entry name" value="UDP-Glycosyltransferase/glycogen phosphorylase"/>
    <property type="match status" value="1"/>
</dbReference>
<keyword evidence="4" id="KW-1185">Reference proteome</keyword>
<keyword evidence="3" id="KW-0808">Transferase</keyword>
<dbReference type="GO" id="GO:0030247">
    <property type="term" value="F:polysaccharide binding"/>
    <property type="evidence" value="ECO:0007669"/>
    <property type="project" value="InterPro"/>
</dbReference>
<feature type="domain" description="WsaF N-terminal" evidence="1">
    <location>
        <begin position="128"/>
        <end position="183"/>
    </location>
</feature>
<accession>A0A512DA45</accession>
<dbReference type="AlphaFoldDB" id="A0A512DA45"/>
<evidence type="ECO:0000313" key="4">
    <source>
        <dbReference type="Proteomes" id="UP000321181"/>
    </source>
</evidence>
<gene>
    <name evidence="3" type="ORF">CAE01nite_10500</name>
</gene>
<organism evidence="3 4">
    <name type="scientific">Cellulomonas aerilata</name>
    <dbReference type="NCBI Taxonomy" id="515326"/>
    <lineage>
        <taxon>Bacteria</taxon>
        <taxon>Bacillati</taxon>
        <taxon>Actinomycetota</taxon>
        <taxon>Actinomycetes</taxon>
        <taxon>Micrococcales</taxon>
        <taxon>Cellulomonadaceae</taxon>
        <taxon>Cellulomonas</taxon>
    </lineage>
</organism>
<evidence type="ECO:0000313" key="3">
    <source>
        <dbReference type="EMBL" id="GEO33325.1"/>
    </source>
</evidence>
<comment type="caution">
    <text evidence="3">The sequence shown here is derived from an EMBL/GenBank/DDBJ whole genome shotgun (WGS) entry which is preliminary data.</text>
</comment>
<dbReference type="InterPro" id="IPR055050">
    <property type="entry name" value="WsaF_C"/>
</dbReference>
<dbReference type="RefSeq" id="WP_246131020.1">
    <property type="nucleotide sequence ID" value="NZ_BAAARM010000002.1"/>
</dbReference>
<dbReference type="Gene3D" id="3.40.50.2000">
    <property type="entry name" value="Glycogen Phosphorylase B"/>
    <property type="match status" value="1"/>
</dbReference>
<dbReference type="GO" id="GO:0016740">
    <property type="term" value="F:transferase activity"/>
    <property type="evidence" value="ECO:0007669"/>
    <property type="project" value="UniProtKB-KW"/>
</dbReference>
<dbReference type="Gene3D" id="3.40.50.11090">
    <property type="match status" value="1"/>
</dbReference>